<dbReference type="Pfam" id="PF01928">
    <property type="entry name" value="CYTH"/>
    <property type="match status" value="1"/>
</dbReference>
<dbReference type="GO" id="GO:0050355">
    <property type="term" value="F:inorganic triphosphate phosphatase activity"/>
    <property type="evidence" value="ECO:0007669"/>
    <property type="project" value="InterPro"/>
</dbReference>
<sequence>MVTPPILQVPLMVKEIELKLALPASAHRQVLRHTLIRDAERLEPAQTLINTYYDTPAQTLSAARVALRTRKAGKRWLQTVKCAAVSQGGLSSRPEWECAYHGRFDFSAIDAPDVRSLLEAQADSIVPLFTTNFRRHTFVLRPRAGIEIHLMLDAGEVQAGNQQEAISELELELVSGSAADLLWLACELAETLPLRPYDESKAARGYRLFRGEPVQAQNTRILNLQGDQPALDSLRRIAHSLLADWAANLDGALRNPGDPVFVHQQRIALRRLRACLQVFTPLWPQGKAWIKPLGELAQELGAPRMLRVLADEQIAPLQGQAEGISLLYQALLAASVAQQTQILAGNHAARAGQTMLGLMAALPDENASPTPLAKHARSCLRKLSREALRRLKKTCAKRPASLHALRIAGKRLRYAAEFFAGLYPERAMQRRLLALGKLQDELGRINDISQLAPTLQTLVEQQPALASPAGYACGWYAVTATKSRRRMLRNAARHLTPANPWDKR</sequence>
<dbReference type="CDD" id="cd07756">
    <property type="entry name" value="CYTH-like_Pase_CHAD"/>
    <property type="match status" value="1"/>
</dbReference>
<dbReference type="InterPro" id="IPR033469">
    <property type="entry name" value="CYTH-like_dom_sf"/>
</dbReference>
<dbReference type="PANTHER" id="PTHR39569">
    <property type="entry name" value="INORGANIC TRIPHOSPHATASE"/>
    <property type="match status" value="1"/>
</dbReference>
<dbReference type="Pfam" id="PF05235">
    <property type="entry name" value="CHAD"/>
    <property type="match status" value="1"/>
</dbReference>
<evidence type="ECO:0000313" key="4">
    <source>
        <dbReference type="EMBL" id="PAS94892.1"/>
    </source>
</evidence>
<dbReference type="AlphaFoldDB" id="A0A272EXP7"/>
<feature type="domain" description="CHAD" evidence="2">
    <location>
        <begin position="227"/>
        <end position="504"/>
    </location>
</feature>
<dbReference type="OrthoDB" id="3034217at2"/>
<proteinExistence type="predicted"/>
<dbReference type="SMART" id="SM00880">
    <property type="entry name" value="CHAD"/>
    <property type="match status" value="1"/>
</dbReference>
<evidence type="ECO:0000259" key="1">
    <source>
        <dbReference type="PROSITE" id="PS51707"/>
    </source>
</evidence>
<name>A0A272EXP7_9RHOO</name>
<evidence type="ECO:0000313" key="5">
    <source>
        <dbReference type="Proteomes" id="UP000216107"/>
    </source>
</evidence>
<dbReference type="PROSITE" id="PS51707">
    <property type="entry name" value="CYTH"/>
    <property type="match status" value="1"/>
</dbReference>
<keyword evidence="6" id="KW-1185">Reference proteome</keyword>
<dbReference type="Gene3D" id="2.40.320.10">
    <property type="entry name" value="Hypothetical Protein Pfu-838710-001"/>
    <property type="match status" value="1"/>
</dbReference>
<accession>A0A272EXP7</accession>
<dbReference type="SUPFAM" id="SSF55154">
    <property type="entry name" value="CYTH-like phosphatases"/>
    <property type="match status" value="1"/>
</dbReference>
<dbReference type="EMBL" id="NMRN01000003">
    <property type="protein sequence ID" value="PAS94892.1"/>
    <property type="molecule type" value="Genomic_DNA"/>
</dbReference>
<reference evidence="4 5" key="2">
    <citation type="submission" date="2017-07" db="EMBL/GenBank/DDBJ databases">
        <title>Candidatus Dactylopiibacterium carminicum, a nitrogen-fixing symbiont of the cochineal insect Dactylopius coccus and Dactylopius opuntiae (Hemiptera: Coccoidea: Dactylopiidae).</title>
        <authorList>
            <person name="Vera A."/>
        </authorList>
    </citation>
    <scope>NUCLEOTIDE SEQUENCE [LARGE SCALE GENOMIC DNA]</scope>
    <source>
        <strain evidence="4 5">NFDCM</strain>
    </source>
</reference>
<dbReference type="InterPro" id="IPR023577">
    <property type="entry name" value="CYTH_domain"/>
</dbReference>
<dbReference type="PROSITE" id="PS51708">
    <property type="entry name" value="CHAD"/>
    <property type="match status" value="1"/>
</dbReference>
<dbReference type="SMART" id="SM01118">
    <property type="entry name" value="CYTH"/>
    <property type="match status" value="1"/>
</dbReference>
<dbReference type="Gene3D" id="1.40.20.10">
    <property type="entry name" value="CHAD domain"/>
    <property type="match status" value="1"/>
</dbReference>
<evidence type="ECO:0000259" key="2">
    <source>
        <dbReference type="PROSITE" id="PS51708"/>
    </source>
</evidence>
<dbReference type="Proteomes" id="UP000623509">
    <property type="component" value="Unassembled WGS sequence"/>
</dbReference>
<dbReference type="GO" id="GO:0046872">
    <property type="term" value="F:metal ion binding"/>
    <property type="evidence" value="ECO:0007669"/>
    <property type="project" value="TreeGrafter"/>
</dbReference>
<organism evidence="4 5">
    <name type="scientific">Candidatus Dactylopiibacterium carminicum</name>
    <dbReference type="NCBI Taxonomy" id="857335"/>
    <lineage>
        <taxon>Bacteria</taxon>
        <taxon>Pseudomonadati</taxon>
        <taxon>Pseudomonadota</taxon>
        <taxon>Betaproteobacteria</taxon>
        <taxon>Rhodocyclales</taxon>
        <taxon>Rhodocyclaceae</taxon>
        <taxon>Candidatus Dactylopiibacterium</taxon>
    </lineage>
</organism>
<feature type="domain" description="CYTH" evidence="1">
    <location>
        <begin position="13"/>
        <end position="212"/>
    </location>
</feature>
<dbReference type="EMBL" id="MDUX01000004">
    <property type="protein sequence ID" value="KAF7600539.1"/>
    <property type="molecule type" value="Genomic_DNA"/>
</dbReference>
<reference evidence="3 6" key="1">
    <citation type="submission" date="2016-08" db="EMBL/GenBank/DDBJ databases">
        <title>Candidatus Dactylopiibacterium carminicum genome sequence.</title>
        <authorList>
            <person name="Ramirez-Puebla S.T."/>
            <person name="Ormeno-Orrillo E."/>
            <person name="Vera-Ponce De Leon A."/>
            <person name="Luis L."/>
            <person name="Sanchez-Flores A."/>
            <person name="Monica R."/>
            <person name="Martinez-Romero E."/>
        </authorList>
    </citation>
    <scope>NUCLEOTIDE SEQUENCE [LARGE SCALE GENOMIC DNA]</scope>
    <source>
        <strain evidence="3">END1</strain>
    </source>
</reference>
<dbReference type="InterPro" id="IPR038186">
    <property type="entry name" value="CHAD_dom_sf"/>
</dbReference>
<comment type="caution">
    <text evidence="4">The sequence shown here is derived from an EMBL/GenBank/DDBJ whole genome shotgun (WGS) entry which is preliminary data.</text>
</comment>
<dbReference type="PANTHER" id="PTHR39569:SF1">
    <property type="entry name" value="INORGANIC TRIPHOSPHATASE"/>
    <property type="match status" value="1"/>
</dbReference>
<evidence type="ECO:0000313" key="3">
    <source>
        <dbReference type="EMBL" id="KAF7600539.1"/>
    </source>
</evidence>
<dbReference type="InterPro" id="IPR039013">
    <property type="entry name" value="YgiF"/>
</dbReference>
<gene>
    <name evidence="3" type="ORF">BGI27_02260</name>
    <name evidence="4" type="ORF">CGU29_01905</name>
</gene>
<dbReference type="Proteomes" id="UP000216107">
    <property type="component" value="Unassembled WGS sequence"/>
</dbReference>
<protein>
    <submittedName>
        <fullName evidence="4">Inorganic triphosphatase</fullName>
    </submittedName>
</protein>
<evidence type="ECO:0000313" key="6">
    <source>
        <dbReference type="Proteomes" id="UP000623509"/>
    </source>
</evidence>
<dbReference type="InterPro" id="IPR007899">
    <property type="entry name" value="CHAD_dom"/>
</dbReference>